<sequence length="110" mass="12154">MRRFGISTLALLAAVLFNHHARKRIVRVARTFAIAGHDSEPAPEFVPPPRKFELIIWSHEAAVSRAGSLCLHNGSEAVPTCRTPPLPSTVLVRAAYPARAQRALRRHTDT</sequence>
<feature type="signal peptide" evidence="1">
    <location>
        <begin position="1"/>
        <end position="23"/>
    </location>
</feature>
<evidence type="ECO:0000256" key="1">
    <source>
        <dbReference type="SAM" id="SignalP"/>
    </source>
</evidence>
<dbReference type="AlphaFoldDB" id="A0A0D2MPT7"/>
<accession>A0A0D2MPT7</accession>
<evidence type="ECO:0000313" key="3">
    <source>
        <dbReference type="Proteomes" id="UP000054270"/>
    </source>
</evidence>
<reference evidence="3" key="1">
    <citation type="submission" date="2014-04" db="EMBL/GenBank/DDBJ databases">
        <title>Evolutionary Origins and Diversification of the Mycorrhizal Mutualists.</title>
        <authorList>
            <consortium name="DOE Joint Genome Institute"/>
            <consortium name="Mycorrhizal Genomics Consortium"/>
            <person name="Kohler A."/>
            <person name="Kuo A."/>
            <person name="Nagy L.G."/>
            <person name="Floudas D."/>
            <person name="Copeland A."/>
            <person name="Barry K.W."/>
            <person name="Cichocki N."/>
            <person name="Veneault-Fourrey C."/>
            <person name="LaButti K."/>
            <person name="Lindquist E.A."/>
            <person name="Lipzen A."/>
            <person name="Lundell T."/>
            <person name="Morin E."/>
            <person name="Murat C."/>
            <person name="Riley R."/>
            <person name="Ohm R."/>
            <person name="Sun H."/>
            <person name="Tunlid A."/>
            <person name="Henrissat B."/>
            <person name="Grigoriev I.V."/>
            <person name="Hibbett D.S."/>
            <person name="Martin F."/>
        </authorList>
    </citation>
    <scope>NUCLEOTIDE SEQUENCE [LARGE SCALE GENOMIC DNA]</scope>
    <source>
        <strain evidence="3">FD-334 SS-4</strain>
    </source>
</reference>
<proteinExistence type="predicted"/>
<dbReference type="Proteomes" id="UP000054270">
    <property type="component" value="Unassembled WGS sequence"/>
</dbReference>
<gene>
    <name evidence="2" type="ORF">HYPSUDRAFT_64213</name>
</gene>
<name>A0A0D2MPT7_HYPSF</name>
<feature type="chain" id="PRO_5002247410" description="Secreted protein" evidence="1">
    <location>
        <begin position="24"/>
        <end position="110"/>
    </location>
</feature>
<keyword evidence="1" id="KW-0732">Signal</keyword>
<protein>
    <recommendedName>
        <fullName evidence="4">Secreted protein</fullName>
    </recommendedName>
</protein>
<keyword evidence="3" id="KW-1185">Reference proteome</keyword>
<dbReference type="EMBL" id="KN817529">
    <property type="protein sequence ID" value="KJA25988.1"/>
    <property type="molecule type" value="Genomic_DNA"/>
</dbReference>
<organism evidence="2 3">
    <name type="scientific">Hypholoma sublateritium (strain FD-334 SS-4)</name>
    <dbReference type="NCBI Taxonomy" id="945553"/>
    <lineage>
        <taxon>Eukaryota</taxon>
        <taxon>Fungi</taxon>
        <taxon>Dikarya</taxon>
        <taxon>Basidiomycota</taxon>
        <taxon>Agaricomycotina</taxon>
        <taxon>Agaricomycetes</taxon>
        <taxon>Agaricomycetidae</taxon>
        <taxon>Agaricales</taxon>
        <taxon>Agaricineae</taxon>
        <taxon>Strophariaceae</taxon>
        <taxon>Hypholoma</taxon>
    </lineage>
</organism>
<evidence type="ECO:0008006" key="4">
    <source>
        <dbReference type="Google" id="ProtNLM"/>
    </source>
</evidence>
<evidence type="ECO:0000313" key="2">
    <source>
        <dbReference type="EMBL" id="KJA25988.1"/>
    </source>
</evidence>